<gene>
    <name evidence="1" type="ORF">CINCED_3A000427</name>
</gene>
<reference evidence="1 2" key="1">
    <citation type="submission" date="2019-08" db="EMBL/GenBank/DDBJ databases">
        <authorList>
            <person name="Alioto T."/>
            <person name="Alioto T."/>
            <person name="Gomez Garrido J."/>
        </authorList>
    </citation>
    <scope>NUCLEOTIDE SEQUENCE [LARGE SCALE GENOMIC DNA]</scope>
</reference>
<dbReference type="EMBL" id="CABPRJ010002375">
    <property type="protein sequence ID" value="VVC44042.1"/>
    <property type="molecule type" value="Genomic_DNA"/>
</dbReference>
<evidence type="ECO:0000313" key="2">
    <source>
        <dbReference type="Proteomes" id="UP000325440"/>
    </source>
</evidence>
<dbReference type="Proteomes" id="UP000325440">
    <property type="component" value="Unassembled WGS sequence"/>
</dbReference>
<proteinExistence type="predicted"/>
<accession>A0A5E4NLF4</accession>
<evidence type="ECO:0000313" key="1">
    <source>
        <dbReference type="EMBL" id="VVC44042.1"/>
    </source>
</evidence>
<keyword evidence="2" id="KW-1185">Reference proteome</keyword>
<organism evidence="1 2">
    <name type="scientific">Cinara cedri</name>
    <dbReference type="NCBI Taxonomy" id="506608"/>
    <lineage>
        <taxon>Eukaryota</taxon>
        <taxon>Metazoa</taxon>
        <taxon>Ecdysozoa</taxon>
        <taxon>Arthropoda</taxon>
        <taxon>Hexapoda</taxon>
        <taxon>Insecta</taxon>
        <taxon>Pterygota</taxon>
        <taxon>Neoptera</taxon>
        <taxon>Paraneoptera</taxon>
        <taxon>Hemiptera</taxon>
        <taxon>Sternorrhyncha</taxon>
        <taxon>Aphidomorpha</taxon>
        <taxon>Aphidoidea</taxon>
        <taxon>Aphididae</taxon>
        <taxon>Lachninae</taxon>
        <taxon>Cinara</taxon>
    </lineage>
</organism>
<protein>
    <submittedName>
        <fullName evidence="1">Uncharacterized protein</fullName>
    </submittedName>
</protein>
<name>A0A5E4NLF4_9HEMI</name>
<sequence>MTYENVDPQRLYNNPNGQIFLKTKLLERADHIRRADRSPDQIPNKKAANMKKTLSAVIG</sequence>
<dbReference type="AlphaFoldDB" id="A0A5E4NLF4"/>